<feature type="domain" description="CzcB-like barrel-sandwich hybrid" evidence="5">
    <location>
        <begin position="72"/>
        <end position="215"/>
    </location>
</feature>
<dbReference type="PROSITE" id="PS51257">
    <property type="entry name" value="PROKAR_LIPOPROTEIN"/>
    <property type="match status" value="1"/>
</dbReference>
<dbReference type="GO" id="GO:0060003">
    <property type="term" value="P:copper ion export"/>
    <property type="evidence" value="ECO:0007669"/>
    <property type="project" value="TreeGrafter"/>
</dbReference>
<feature type="domain" description="Multidrug resistance protein MdtA-like C-terminal permuted SH3" evidence="4">
    <location>
        <begin position="301"/>
        <end position="354"/>
    </location>
</feature>
<proteinExistence type="inferred from homology"/>
<dbReference type="GO" id="GO:0030313">
    <property type="term" value="C:cell envelope"/>
    <property type="evidence" value="ECO:0007669"/>
    <property type="project" value="TreeGrafter"/>
</dbReference>
<dbReference type="Gene3D" id="1.10.287.470">
    <property type="entry name" value="Helix hairpin bin"/>
    <property type="match status" value="1"/>
</dbReference>
<reference evidence="6 7" key="1">
    <citation type="submission" date="2017-02" db="EMBL/GenBank/DDBJ databases">
        <authorList>
            <person name="Peterson S.W."/>
        </authorList>
    </citation>
    <scope>NUCLEOTIDE SEQUENCE [LARGE SCALE GENOMIC DNA]</scope>
    <source>
        <strain evidence="6 7">DSM 22335</strain>
    </source>
</reference>
<dbReference type="InterPro" id="IPR051909">
    <property type="entry name" value="MFP_Cation_Efflux"/>
</dbReference>
<dbReference type="PANTHER" id="PTHR30097">
    <property type="entry name" value="CATION EFFLUX SYSTEM PROTEIN CUSB"/>
    <property type="match status" value="1"/>
</dbReference>
<accession>A0A1T4RYM3</accession>
<dbReference type="InterPro" id="IPR058627">
    <property type="entry name" value="MdtA-like_C"/>
</dbReference>
<evidence type="ECO:0000259" key="4">
    <source>
        <dbReference type="Pfam" id="PF25967"/>
    </source>
</evidence>
<dbReference type="FunFam" id="2.40.30.170:FF:000010">
    <property type="entry name" value="Efflux RND transporter periplasmic adaptor subunit"/>
    <property type="match status" value="1"/>
</dbReference>
<comment type="similarity">
    <text evidence="1">Belongs to the membrane fusion protein (MFP) (TC 8.A.1) family.</text>
</comment>
<dbReference type="AlphaFoldDB" id="A0A1T4RYM3"/>
<dbReference type="Gene3D" id="2.40.50.100">
    <property type="match status" value="1"/>
</dbReference>
<dbReference type="NCBIfam" id="TIGR01730">
    <property type="entry name" value="RND_mfp"/>
    <property type="match status" value="1"/>
</dbReference>
<dbReference type="EMBL" id="FUWH01000016">
    <property type="protein sequence ID" value="SKA20681.1"/>
    <property type="molecule type" value="Genomic_DNA"/>
</dbReference>
<dbReference type="InterPro" id="IPR058792">
    <property type="entry name" value="Beta-barrel_RND_2"/>
</dbReference>
<dbReference type="InterPro" id="IPR058647">
    <property type="entry name" value="BSH_CzcB-like"/>
</dbReference>
<gene>
    <name evidence="6" type="ORF">SAMN04488132_11618</name>
</gene>
<dbReference type="GO" id="GO:0016020">
    <property type="term" value="C:membrane"/>
    <property type="evidence" value="ECO:0007669"/>
    <property type="project" value="InterPro"/>
</dbReference>
<dbReference type="SUPFAM" id="SSF111369">
    <property type="entry name" value="HlyD-like secretion proteins"/>
    <property type="match status" value="1"/>
</dbReference>
<protein>
    <submittedName>
        <fullName evidence="6">Membrane fusion protein, cobalt-zinc-cadmium efflux system</fullName>
    </submittedName>
</protein>
<dbReference type="InterPro" id="IPR006143">
    <property type="entry name" value="RND_pump_MFP"/>
</dbReference>
<dbReference type="Pfam" id="PF25973">
    <property type="entry name" value="BSH_CzcB"/>
    <property type="match status" value="1"/>
</dbReference>
<dbReference type="PANTHER" id="PTHR30097:SF4">
    <property type="entry name" value="SLR6042 PROTEIN"/>
    <property type="match status" value="1"/>
</dbReference>
<sequence>MKKINIIISIVFSSGILFTSCKEKTEAPPAAPTKVCISDSMSHLIKLDTAAISNISSQLSLSGEVSFDENKVVKVFPFSGGQVLEVKVSLGDRVTKGQTLAVIRSADVAGNYSDLRSSSADVAIAKRELNNAKSLYEKGISSEREYTLAKENYEKAMIASKKVNDQIQINGGGHTNANGNYIITAPASGFIVEKNTTAGSYIRTDNSNSLFTISDLSHVWVLANVFEADISKVKLGDNALITTLAYPGKTFNAKIDKISEVLDPLNKVMHIRMTLPNEGFMLKPEMFTTVVIANQLAEKTVSIPSEAVIFDNSKKFVVVYHGNCNLEIREVEIRKTVGNITYLKSGLQAGDVVISQNQILLYRALTEQ</sequence>
<name>A0A1T4RYM3_9BACT</name>
<dbReference type="GO" id="GO:0015679">
    <property type="term" value="P:plasma membrane copper ion transport"/>
    <property type="evidence" value="ECO:0007669"/>
    <property type="project" value="TreeGrafter"/>
</dbReference>
<dbReference type="STRING" id="413434.SAMN04488132_11618"/>
<keyword evidence="7" id="KW-1185">Reference proteome</keyword>
<evidence type="ECO:0000256" key="1">
    <source>
        <dbReference type="ARBA" id="ARBA00009477"/>
    </source>
</evidence>
<dbReference type="Pfam" id="PF25954">
    <property type="entry name" value="Beta-barrel_RND_2"/>
    <property type="match status" value="1"/>
</dbReference>
<dbReference type="GO" id="GO:0022857">
    <property type="term" value="F:transmembrane transporter activity"/>
    <property type="evidence" value="ECO:0007669"/>
    <property type="project" value="InterPro"/>
</dbReference>
<evidence type="ECO:0000259" key="3">
    <source>
        <dbReference type="Pfam" id="PF25954"/>
    </source>
</evidence>
<dbReference type="RefSeq" id="WP_078832868.1">
    <property type="nucleotide sequence ID" value="NZ_FUWH01000016.1"/>
</dbReference>
<dbReference type="Gene3D" id="2.40.420.20">
    <property type="match status" value="1"/>
</dbReference>
<evidence type="ECO:0000313" key="7">
    <source>
        <dbReference type="Proteomes" id="UP000190888"/>
    </source>
</evidence>
<organism evidence="6 7">
    <name type="scientific">Sediminibacterium ginsengisoli</name>
    <dbReference type="NCBI Taxonomy" id="413434"/>
    <lineage>
        <taxon>Bacteria</taxon>
        <taxon>Pseudomonadati</taxon>
        <taxon>Bacteroidota</taxon>
        <taxon>Chitinophagia</taxon>
        <taxon>Chitinophagales</taxon>
        <taxon>Chitinophagaceae</taxon>
        <taxon>Sediminibacterium</taxon>
    </lineage>
</organism>
<evidence type="ECO:0000259" key="5">
    <source>
        <dbReference type="Pfam" id="PF25973"/>
    </source>
</evidence>
<feature type="domain" description="CusB-like beta-barrel" evidence="3">
    <location>
        <begin position="219"/>
        <end position="294"/>
    </location>
</feature>
<evidence type="ECO:0000313" key="6">
    <source>
        <dbReference type="EMBL" id="SKA20681.1"/>
    </source>
</evidence>
<evidence type="ECO:0000256" key="2">
    <source>
        <dbReference type="ARBA" id="ARBA00022448"/>
    </source>
</evidence>
<dbReference type="OrthoDB" id="9806939at2"/>
<dbReference type="Gene3D" id="2.40.30.170">
    <property type="match status" value="1"/>
</dbReference>
<dbReference type="Pfam" id="PF25967">
    <property type="entry name" value="RND-MFP_C"/>
    <property type="match status" value="1"/>
</dbReference>
<keyword evidence="2" id="KW-0813">Transport</keyword>
<dbReference type="Proteomes" id="UP000190888">
    <property type="component" value="Unassembled WGS sequence"/>
</dbReference>